<evidence type="ECO:0000313" key="15">
    <source>
        <dbReference type="Proteomes" id="UP000242254"/>
    </source>
</evidence>
<dbReference type="PANTHER" id="PTHR24351">
    <property type="entry name" value="RIBOSOMAL PROTEIN S6 KINASE"/>
    <property type="match status" value="1"/>
</dbReference>
<dbReference type="PROSITE" id="PS51285">
    <property type="entry name" value="AGC_KINASE_CTER"/>
    <property type="match status" value="1"/>
</dbReference>
<evidence type="ECO:0000256" key="1">
    <source>
        <dbReference type="ARBA" id="ARBA00012513"/>
    </source>
</evidence>
<gene>
    <name evidence="14" type="ORF">RHIMIDRAFT_61845</name>
</gene>
<dbReference type="Pfam" id="PF00069">
    <property type="entry name" value="Pkinase"/>
    <property type="match status" value="1"/>
</dbReference>
<evidence type="ECO:0000259" key="12">
    <source>
        <dbReference type="PROSITE" id="PS50011"/>
    </source>
</evidence>
<dbReference type="GO" id="GO:0005524">
    <property type="term" value="F:ATP binding"/>
    <property type="evidence" value="ECO:0007669"/>
    <property type="project" value="UniProtKB-UniRule"/>
</dbReference>
<dbReference type="AlphaFoldDB" id="A0A2G4T609"/>
<evidence type="ECO:0000256" key="8">
    <source>
        <dbReference type="ARBA" id="ARBA00047899"/>
    </source>
</evidence>
<reference evidence="14 15" key="1">
    <citation type="journal article" date="2016" name="Proc. Natl. Acad. Sci. U.S.A.">
        <title>Lipid metabolic changes in an early divergent fungus govern the establishment of a mutualistic symbiosis with endobacteria.</title>
        <authorList>
            <person name="Lastovetsky O.A."/>
            <person name="Gaspar M.L."/>
            <person name="Mondo S.J."/>
            <person name="LaButti K.M."/>
            <person name="Sandor L."/>
            <person name="Grigoriev I.V."/>
            <person name="Henry S.A."/>
            <person name="Pawlowska T.E."/>
        </authorList>
    </citation>
    <scope>NUCLEOTIDE SEQUENCE [LARGE SCALE GENOMIC DNA]</scope>
    <source>
        <strain evidence="14 15">ATCC 52813</strain>
    </source>
</reference>
<evidence type="ECO:0000256" key="6">
    <source>
        <dbReference type="ARBA" id="ARBA00022777"/>
    </source>
</evidence>
<keyword evidence="2 11" id="KW-0723">Serine/threonine-protein kinase</keyword>
<dbReference type="Gene3D" id="1.10.510.10">
    <property type="entry name" value="Transferase(Phosphotransferase) domain 1"/>
    <property type="match status" value="1"/>
</dbReference>
<evidence type="ECO:0000256" key="9">
    <source>
        <dbReference type="ARBA" id="ARBA00048679"/>
    </source>
</evidence>
<comment type="catalytic activity">
    <reaction evidence="9">
        <text>L-seryl-[protein] + ATP = O-phospho-L-seryl-[protein] + ADP + H(+)</text>
        <dbReference type="Rhea" id="RHEA:17989"/>
        <dbReference type="Rhea" id="RHEA-COMP:9863"/>
        <dbReference type="Rhea" id="RHEA-COMP:11604"/>
        <dbReference type="ChEBI" id="CHEBI:15378"/>
        <dbReference type="ChEBI" id="CHEBI:29999"/>
        <dbReference type="ChEBI" id="CHEBI:30616"/>
        <dbReference type="ChEBI" id="CHEBI:83421"/>
        <dbReference type="ChEBI" id="CHEBI:456216"/>
        <dbReference type="EC" id="2.7.11.1"/>
    </reaction>
</comment>
<keyword evidence="5 10" id="KW-0547">Nucleotide-binding</keyword>
<dbReference type="SMART" id="SM00220">
    <property type="entry name" value="S_TKc"/>
    <property type="match status" value="1"/>
</dbReference>
<dbReference type="RefSeq" id="XP_023470137.1">
    <property type="nucleotide sequence ID" value="XM_023615472.1"/>
</dbReference>
<dbReference type="InterPro" id="IPR000719">
    <property type="entry name" value="Prot_kinase_dom"/>
</dbReference>
<feature type="binding site" evidence="10">
    <location>
        <position position="61"/>
    </location>
    <ligand>
        <name>ATP</name>
        <dbReference type="ChEBI" id="CHEBI:30616"/>
    </ligand>
</feature>
<feature type="domain" description="Protein kinase" evidence="12">
    <location>
        <begin position="32"/>
        <end position="292"/>
    </location>
</feature>
<name>A0A2G4T609_RHIZD</name>
<dbReference type="InterPro" id="IPR000961">
    <property type="entry name" value="AGC-kinase_C"/>
</dbReference>
<dbReference type="STRING" id="1340429.A0A2G4T609"/>
<comment type="catalytic activity">
    <reaction evidence="8">
        <text>L-threonyl-[protein] + ATP = O-phospho-L-threonyl-[protein] + ADP + H(+)</text>
        <dbReference type="Rhea" id="RHEA:46608"/>
        <dbReference type="Rhea" id="RHEA-COMP:11060"/>
        <dbReference type="Rhea" id="RHEA-COMP:11605"/>
        <dbReference type="ChEBI" id="CHEBI:15378"/>
        <dbReference type="ChEBI" id="CHEBI:30013"/>
        <dbReference type="ChEBI" id="CHEBI:30616"/>
        <dbReference type="ChEBI" id="CHEBI:61977"/>
        <dbReference type="ChEBI" id="CHEBI:456216"/>
        <dbReference type="EC" id="2.7.11.1"/>
    </reaction>
</comment>
<dbReference type="InterPro" id="IPR008271">
    <property type="entry name" value="Ser/Thr_kinase_AS"/>
</dbReference>
<evidence type="ECO:0000256" key="7">
    <source>
        <dbReference type="ARBA" id="ARBA00022840"/>
    </source>
</evidence>
<evidence type="ECO:0000256" key="10">
    <source>
        <dbReference type="PROSITE-ProRule" id="PRU10141"/>
    </source>
</evidence>
<organism evidence="14 15">
    <name type="scientific">Rhizopus microsporus ATCC 52813</name>
    <dbReference type="NCBI Taxonomy" id="1340429"/>
    <lineage>
        <taxon>Eukaryota</taxon>
        <taxon>Fungi</taxon>
        <taxon>Fungi incertae sedis</taxon>
        <taxon>Mucoromycota</taxon>
        <taxon>Mucoromycotina</taxon>
        <taxon>Mucoromycetes</taxon>
        <taxon>Mucorales</taxon>
        <taxon>Mucorineae</taxon>
        <taxon>Rhizopodaceae</taxon>
        <taxon>Rhizopus</taxon>
    </lineage>
</organism>
<dbReference type="EC" id="2.7.11.1" evidence="1"/>
<evidence type="ECO:0000256" key="3">
    <source>
        <dbReference type="ARBA" id="ARBA00022553"/>
    </source>
</evidence>
<keyword evidence="6 14" id="KW-0418">Kinase</keyword>
<evidence type="ECO:0000256" key="2">
    <source>
        <dbReference type="ARBA" id="ARBA00022527"/>
    </source>
</evidence>
<evidence type="ECO:0000313" key="14">
    <source>
        <dbReference type="EMBL" id="PHZ16429.1"/>
    </source>
</evidence>
<dbReference type="EMBL" id="KZ303843">
    <property type="protein sequence ID" value="PHZ16429.1"/>
    <property type="molecule type" value="Genomic_DNA"/>
</dbReference>
<dbReference type="PROSITE" id="PS00108">
    <property type="entry name" value="PROTEIN_KINASE_ST"/>
    <property type="match status" value="1"/>
</dbReference>
<keyword evidence="15" id="KW-1185">Reference proteome</keyword>
<keyword evidence="4" id="KW-0808">Transferase</keyword>
<sequence length="385" mass="45462">MKKTEVKTSQRPMIKRMQLTMKRTIEPDLSQFHLLKIIGQGVFGKVRIVQHKRTKRQYALKYIDKSICIKQRAISNIITERTILERIHHYPLLTNLHYAFQDDDTLFFVLDPMLGGDLRFHLEQQLNFPESQVRHYVACIALSLNYIHTRRIVHRDIKPENILLDQNNYAHLSDFNIAIQFDRHQPLAWSRAGTVAYMAPEMLAKKGYSTSVDWWSLGIVAFELLFGVRPFRAKSKEELIHSILCDPLVFPQNVYDVISMDCIDVLTGLLDKSPYQRLGHHNFERFKSHKWFQGLDWDKLEKKQLPSPYPLDKSNKVIQNEFKDDGLVYSTKRMSLPVTVDDLPVTEEARCRLQLEQEFLNFDYYQTEENVKSASFYDRFNKWFN</sequence>
<dbReference type="Gene3D" id="3.30.200.20">
    <property type="entry name" value="Phosphorylase Kinase, domain 1"/>
    <property type="match status" value="1"/>
</dbReference>
<dbReference type="FunFam" id="1.10.510.10:FF:000024">
    <property type="entry name" value="Probable serine/threonine-protein kinase cot-1"/>
    <property type="match status" value="1"/>
</dbReference>
<keyword evidence="3" id="KW-0597">Phosphoprotein</keyword>
<comment type="similarity">
    <text evidence="11">Belongs to the protein kinase superfamily.</text>
</comment>
<protein>
    <recommendedName>
        <fullName evidence="1">non-specific serine/threonine protein kinase</fullName>
        <ecNumber evidence="1">2.7.11.1</ecNumber>
    </recommendedName>
</protein>
<dbReference type="InterPro" id="IPR017441">
    <property type="entry name" value="Protein_kinase_ATP_BS"/>
</dbReference>
<dbReference type="PROSITE" id="PS00107">
    <property type="entry name" value="PROTEIN_KINASE_ATP"/>
    <property type="match status" value="1"/>
</dbReference>
<dbReference type="Proteomes" id="UP000242254">
    <property type="component" value="Unassembled WGS sequence"/>
</dbReference>
<accession>A0A2G4T609</accession>
<dbReference type="GO" id="GO:0007010">
    <property type="term" value="P:cytoskeleton organization"/>
    <property type="evidence" value="ECO:0007669"/>
    <property type="project" value="UniProtKB-ARBA"/>
</dbReference>
<dbReference type="GO" id="GO:0004674">
    <property type="term" value="F:protein serine/threonine kinase activity"/>
    <property type="evidence" value="ECO:0007669"/>
    <property type="project" value="UniProtKB-KW"/>
</dbReference>
<dbReference type="SUPFAM" id="SSF56112">
    <property type="entry name" value="Protein kinase-like (PK-like)"/>
    <property type="match status" value="1"/>
</dbReference>
<evidence type="ECO:0000256" key="11">
    <source>
        <dbReference type="RuleBase" id="RU000304"/>
    </source>
</evidence>
<feature type="domain" description="AGC-kinase C-terminal" evidence="13">
    <location>
        <begin position="293"/>
        <end position="374"/>
    </location>
</feature>
<dbReference type="GeneID" id="35446460"/>
<dbReference type="InterPro" id="IPR011009">
    <property type="entry name" value="Kinase-like_dom_sf"/>
</dbReference>
<dbReference type="PROSITE" id="PS50011">
    <property type="entry name" value="PROTEIN_KINASE_DOM"/>
    <property type="match status" value="1"/>
</dbReference>
<keyword evidence="7 10" id="KW-0067">ATP-binding</keyword>
<evidence type="ECO:0000256" key="4">
    <source>
        <dbReference type="ARBA" id="ARBA00022679"/>
    </source>
</evidence>
<evidence type="ECO:0000256" key="5">
    <source>
        <dbReference type="ARBA" id="ARBA00022741"/>
    </source>
</evidence>
<proteinExistence type="inferred from homology"/>
<evidence type="ECO:0000259" key="13">
    <source>
        <dbReference type="PROSITE" id="PS51285"/>
    </source>
</evidence>